<protein>
    <submittedName>
        <fullName evidence="1">Uncharacterized protein</fullName>
    </submittedName>
</protein>
<proteinExistence type="predicted"/>
<evidence type="ECO:0000313" key="2">
    <source>
        <dbReference type="Proteomes" id="UP000721442"/>
    </source>
</evidence>
<accession>A0A940DET9</accession>
<dbReference type="Proteomes" id="UP000721442">
    <property type="component" value="Unassembled WGS sequence"/>
</dbReference>
<organism evidence="1 2">
    <name type="scientific">Candidatus Enterousia excrementavium</name>
    <dbReference type="NCBI Taxonomy" id="2840789"/>
    <lineage>
        <taxon>Bacteria</taxon>
        <taxon>Pseudomonadati</taxon>
        <taxon>Pseudomonadota</taxon>
        <taxon>Alphaproteobacteria</taxon>
        <taxon>Candidatus Enterousia</taxon>
    </lineage>
</organism>
<reference evidence="1" key="1">
    <citation type="submission" date="2020-10" db="EMBL/GenBank/DDBJ databases">
        <authorList>
            <person name="Gilroy R."/>
        </authorList>
    </citation>
    <scope>NUCLEOTIDE SEQUENCE</scope>
    <source>
        <strain evidence="1">B1-16210</strain>
    </source>
</reference>
<reference evidence="1" key="2">
    <citation type="journal article" date="2021" name="PeerJ">
        <title>Extensive microbial diversity within the chicken gut microbiome revealed by metagenomics and culture.</title>
        <authorList>
            <person name="Gilroy R."/>
            <person name="Ravi A."/>
            <person name="Getino M."/>
            <person name="Pursley I."/>
            <person name="Horton D.L."/>
            <person name="Alikhan N.F."/>
            <person name="Baker D."/>
            <person name="Gharbi K."/>
            <person name="Hall N."/>
            <person name="Watson M."/>
            <person name="Adriaenssens E.M."/>
            <person name="Foster-Nyarko E."/>
            <person name="Jarju S."/>
            <person name="Secka A."/>
            <person name="Antonio M."/>
            <person name="Oren A."/>
            <person name="Chaudhuri R.R."/>
            <person name="La Ragione R."/>
            <person name="Hildebrand F."/>
            <person name="Pallen M.J."/>
        </authorList>
    </citation>
    <scope>NUCLEOTIDE SEQUENCE</scope>
    <source>
        <strain evidence="1">B1-16210</strain>
    </source>
</reference>
<dbReference type="EMBL" id="JADINE010000036">
    <property type="protein sequence ID" value="MBO8407405.1"/>
    <property type="molecule type" value="Genomic_DNA"/>
</dbReference>
<name>A0A940DET9_9PROT</name>
<gene>
    <name evidence="1" type="ORF">IAC77_03005</name>
</gene>
<evidence type="ECO:0000313" key="1">
    <source>
        <dbReference type="EMBL" id="MBO8407405.1"/>
    </source>
</evidence>
<dbReference type="AlphaFoldDB" id="A0A940DET9"/>
<sequence>MALYRDLTGKIRVVISRDELMDLLQNWREKSETKQLIAKLNAERCQWIDKLVAEYGPRRK</sequence>
<comment type="caution">
    <text evidence="1">The sequence shown here is derived from an EMBL/GenBank/DDBJ whole genome shotgun (WGS) entry which is preliminary data.</text>
</comment>